<feature type="region of interest" description="Disordered" evidence="1">
    <location>
        <begin position="23"/>
        <end position="65"/>
    </location>
</feature>
<feature type="compositionally biased region" description="Low complexity" evidence="1">
    <location>
        <begin position="154"/>
        <end position="229"/>
    </location>
</feature>
<protein>
    <submittedName>
        <fullName evidence="2">N gene-c9.1</fullName>
    </submittedName>
</protein>
<feature type="compositionally biased region" description="Polar residues" evidence="1">
    <location>
        <begin position="144"/>
        <end position="153"/>
    </location>
</feature>
<feature type="compositionally biased region" description="Low complexity" evidence="1">
    <location>
        <begin position="237"/>
        <end position="267"/>
    </location>
</feature>
<organism evidence="2 3">
    <name type="scientific">Ichnoviriform fugitivi</name>
    <dbReference type="NCBI Taxonomy" id="265522"/>
    <lineage>
        <taxon>Viruses</taxon>
        <taxon>Viruses incertae sedis</taxon>
        <taxon>Polydnaviriformidae</taxon>
        <taxon>Ichnoviriform</taxon>
    </lineage>
</organism>
<feature type="compositionally biased region" description="Low complexity" evidence="1">
    <location>
        <begin position="284"/>
        <end position="297"/>
    </location>
</feature>
<proteinExistence type="predicted"/>
<feature type="compositionally biased region" description="Basic and acidic residues" evidence="1">
    <location>
        <begin position="113"/>
        <end position="123"/>
    </location>
</feature>
<accession>A2Q0H3</accession>
<reference evidence="2 3" key="1">
    <citation type="journal article" date="2007" name="Virology">
        <title>Shared and species-specific features among ichnovirus genomes.</title>
        <authorList>
            <person name="Tanaka K."/>
            <person name="Lapointe R."/>
            <person name="Barney W.E."/>
            <person name="Makkay A.M."/>
            <person name="Stoltz D."/>
            <person name="Cusson M."/>
            <person name="Webb B.A."/>
        </authorList>
    </citation>
    <scope>NUCLEOTIDE SEQUENCE [LARGE SCALE GENOMIC DNA]</scope>
</reference>
<sequence>MSDMSTSDESECAVDLSLPKSIVLKSPSPTKTSQRKNILGAGTSNSGDEDEYFGADAYEPKSVMPEKRSNVLQQIQTEEKQITQTIEIVTKQTEAVEQLIAALPTEQLPKRSGATDKKSREPELAAPSKPTVEPARETRKKPSQKASTSQPSISQASTLQLSTSQASTLQPSTSQASTSQPSTSKASTSQLSTSKPSTSRRSTSKASTSQPSTSKASTSKASESQACKTQKSRSKASKSQTSTSKASKSQESTSKTTSKASSTPHSSAVRKEEDSNLPSGKKPSASTSVPSSSSTTTTDSHFWIETIKSKFRSGAYRNRLIESNFSEEQAEELQNLFHHAARRMHNTFINSDRVMKMHQCRECVFSICHQCVSLSFLHPGMTSGDPTTATLIAPRTTIICICRLAFFHDHTNRSSRSETVKTGNLHRITSLRCAVCDTLVMIEHPQDDDSECKFTKWSGINSSIENTFYAQLVDYVKDITTETVSLDELYTCNHHCCLLFHRCTQ</sequence>
<name>A2Q0H3_9VIRU</name>
<dbReference type="GeneID" id="5076334"/>
<evidence type="ECO:0000256" key="1">
    <source>
        <dbReference type="SAM" id="MobiDB-lite"/>
    </source>
</evidence>
<evidence type="ECO:0000313" key="2">
    <source>
        <dbReference type="EMBL" id="BAF45688.1"/>
    </source>
</evidence>
<feature type="region of interest" description="Disordered" evidence="1">
    <location>
        <begin position="101"/>
        <end position="297"/>
    </location>
</feature>
<evidence type="ECO:0000313" key="3">
    <source>
        <dbReference type="Proteomes" id="UP000204242"/>
    </source>
</evidence>
<dbReference type="KEGG" id="vg:5076334"/>
<dbReference type="EMBL" id="AB291187">
    <property type="protein sequence ID" value="BAF45688.1"/>
    <property type="molecule type" value="Genomic_DNA"/>
</dbReference>
<dbReference type="RefSeq" id="YP_001031285.1">
    <property type="nucleotide sequence ID" value="NC_008979.1"/>
</dbReference>
<dbReference type="Proteomes" id="UP000204242">
    <property type="component" value="Genome"/>
</dbReference>
<feature type="compositionally biased region" description="Polar residues" evidence="1">
    <location>
        <begin position="27"/>
        <end position="46"/>
    </location>
</feature>